<dbReference type="OrthoDB" id="677120at2"/>
<reference evidence="2 3" key="1">
    <citation type="submission" date="2016-10" db="EMBL/GenBank/DDBJ databases">
        <authorList>
            <person name="de Groot N.N."/>
        </authorList>
    </citation>
    <scope>NUCLEOTIDE SEQUENCE [LARGE SCALE GENOMIC DNA]</scope>
    <source>
        <strain evidence="2 3">DSM 21039</strain>
    </source>
</reference>
<keyword evidence="1" id="KW-0472">Membrane</keyword>
<dbReference type="RefSeq" id="WP_089906444.1">
    <property type="nucleotide sequence ID" value="NZ_FOBB01000001.1"/>
</dbReference>
<keyword evidence="1" id="KW-1133">Transmembrane helix</keyword>
<keyword evidence="1" id="KW-0812">Transmembrane</keyword>
<proteinExistence type="predicted"/>
<organism evidence="2 3">
    <name type="scientific">Chitinophaga rupis</name>
    <dbReference type="NCBI Taxonomy" id="573321"/>
    <lineage>
        <taxon>Bacteria</taxon>
        <taxon>Pseudomonadati</taxon>
        <taxon>Bacteroidota</taxon>
        <taxon>Chitinophagia</taxon>
        <taxon>Chitinophagales</taxon>
        <taxon>Chitinophagaceae</taxon>
        <taxon>Chitinophaga</taxon>
    </lineage>
</organism>
<keyword evidence="3" id="KW-1185">Reference proteome</keyword>
<evidence type="ECO:0000313" key="3">
    <source>
        <dbReference type="Proteomes" id="UP000198984"/>
    </source>
</evidence>
<dbReference type="AlphaFoldDB" id="A0A1H7HRE2"/>
<name>A0A1H7HRE2_9BACT</name>
<evidence type="ECO:0000256" key="1">
    <source>
        <dbReference type="SAM" id="Phobius"/>
    </source>
</evidence>
<feature type="transmembrane region" description="Helical" evidence="1">
    <location>
        <begin position="12"/>
        <end position="32"/>
    </location>
</feature>
<dbReference type="Proteomes" id="UP000198984">
    <property type="component" value="Unassembled WGS sequence"/>
</dbReference>
<dbReference type="EMBL" id="FOBB01000001">
    <property type="protein sequence ID" value="SEK52926.1"/>
    <property type="molecule type" value="Genomic_DNA"/>
</dbReference>
<feature type="transmembrane region" description="Helical" evidence="1">
    <location>
        <begin position="38"/>
        <end position="57"/>
    </location>
</feature>
<dbReference type="STRING" id="573321.SAMN04488505_101372"/>
<sequence length="74" mass="8430">MLTLVKQYRKELRNILLFAVIIALLPYAPQAFHFLETFTGTMLLLAALCGTVLGLSLKLHYRITVLRIAKEENL</sequence>
<evidence type="ECO:0000313" key="2">
    <source>
        <dbReference type="EMBL" id="SEK52926.1"/>
    </source>
</evidence>
<protein>
    <submittedName>
        <fullName evidence="2">Uncharacterized protein</fullName>
    </submittedName>
</protein>
<gene>
    <name evidence="2" type="ORF">SAMN04488505_101372</name>
</gene>
<accession>A0A1H7HRE2</accession>